<keyword evidence="2 4" id="KW-0547">Nucleotide-binding</keyword>
<evidence type="ECO:0000256" key="4">
    <source>
        <dbReference type="PROSITE-ProRule" id="PRU00289"/>
    </source>
</evidence>
<dbReference type="InterPro" id="IPR050206">
    <property type="entry name" value="FtsK/SpoIIIE/SftA"/>
</dbReference>
<dbReference type="InterPro" id="IPR002543">
    <property type="entry name" value="FtsK_dom"/>
</dbReference>
<feature type="region of interest" description="Disordered" evidence="5">
    <location>
        <begin position="413"/>
        <end position="439"/>
    </location>
</feature>
<dbReference type="SUPFAM" id="SSF52540">
    <property type="entry name" value="P-loop containing nucleoside triphosphate hydrolases"/>
    <property type="match status" value="3"/>
</dbReference>
<feature type="binding site" evidence="4">
    <location>
        <begin position="148"/>
        <end position="155"/>
    </location>
    <ligand>
        <name>ATP</name>
        <dbReference type="ChEBI" id="CHEBI:30616"/>
    </ligand>
</feature>
<comment type="caution">
    <text evidence="7">The sequence shown here is derived from an EMBL/GenBank/DDBJ whole genome shotgun (WGS) entry which is preliminary data.</text>
</comment>
<dbReference type="EMBL" id="RXLR01000024">
    <property type="protein sequence ID" value="TDH17937.1"/>
    <property type="molecule type" value="Genomic_DNA"/>
</dbReference>
<dbReference type="Pfam" id="PF01580">
    <property type="entry name" value="FtsK_SpoIIIE"/>
    <property type="match status" value="2"/>
</dbReference>
<dbReference type="Proteomes" id="UP000295627">
    <property type="component" value="Unassembled WGS sequence"/>
</dbReference>
<dbReference type="PANTHER" id="PTHR22683">
    <property type="entry name" value="SPORULATION PROTEIN RELATED"/>
    <property type="match status" value="1"/>
</dbReference>
<dbReference type="RefSeq" id="WP_078335922.1">
    <property type="nucleotide sequence ID" value="NZ_MAFQ01000014.1"/>
</dbReference>
<organism evidence="7 8">
    <name type="scientific">Mycobacteroides franklinii</name>
    <dbReference type="NCBI Taxonomy" id="948102"/>
    <lineage>
        <taxon>Bacteria</taxon>
        <taxon>Bacillati</taxon>
        <taxon>Actinomycetota</taxon>
        <taxon>Actinomycetes</taxon>
        <taxon>Mycobacteriales</taxon>
        <taxon>Mycobacteriaceae</taxon>
        <taxon>Mycobacteroides</taxon>
    </lineage>
</organism>
<dbReference type="InterPro" id="IPR027417">
    <property type="entry name" value="P-loop_NTPase"/>
</dbReference>
<keyword evidence="3 4" id="KW-0067">ATP-binding</keyword>
<dbReference type="PROSITE" id="PS50901">
    <property type="entry name" value="FTSK"/>
    <property type="match status" value="2"/>
</dbReference>
<feature type="compositionally biased region" description="Low complexity" evidence="5">
    <location>
        <begin position="14"/>
        <end position="24"/>
    </location>
</feature>
<keyword evidence="1" id="KW-0677">Repeat</keyword>
<gene>
    <name evidence="7" type="primary">eccCb</name>
    <name evidence="7" type="ORF">EJ571_24715</name>
</gene>
<evidence type="ECO:0000256" key="2">
    <source>
        <dbReference type="ARBA" id="ARBA00022741"/>
    </source>
</evidence>
<dbReference type="AlphaFoldDB" id="A0A4R5P4J1"/>
<evidence type="ECO:0000313" key="7">
    <source>
        <dbReference type="EMBL" id="TDH17937.1"/>
    </source>
</evidence>
<evidence type="ECO:0000259" key="6">
    <source>
        <dbReference type="PROSITE" id="PS50901"/>
    </source>
</evidence>
<dbReference type="InterPro" id="IPR003593">
    <property type="entry name" value="AAA+_ATPase"/>
</dbReference>
<proteinExistence type="predicted"/>
<dbReference type="GO" id="GO:0003677">
    <property type="term" value="F:DNA binding"/>
    <property type="evidence" value="ECO:0007669"/>
    <property type="project" value="InterPro"/>
</dbReference>
<evidence type="ECO:0000256" key="5">
    <source>
        <dbReference type="SAM" id="MobiDB-lite"/>
    </source>
</evidence>
<dbReference type="PANTHER" id="PTHR22683:SF1">
    <property type="entry name" value="TYPE VII SECRETION SYSTEM PROTEIN ESSC"/>
    <property type="match status" value="1"/>
</dbReference>
<dbReference type="GO" id="GO:0005524">
    <property type="term" value="F:ATP binding"/>
    <property type="evidence" value="ECO:0007669"/>
    <property type="project" value="UniProtKB-UniRule"/>
</dbReference>
<feature type="compositionally biased region" description="Acidic residues" evidence="5">
    <location>
        <begin position="423"/>
        <end position="437"/>
    </location>
</feature>
<sequence>MTALHLVREDHNESGASSSRSSTDAPRRSLLNSGATPTRELKPVATPDQLSVEDADVLFRSLARWRPDDSGQSAVLAEERDRAEATQDFLNFFNIGDPATYDPTRRWGKSIGRDRLRIPLGRTPGGIYYHDFKQEPEGGHGPHGSMVAFTGGGKSDGLVTTVLVTGIEHSPDDVQFILGDFKGAATFTPVESLPHVHGVVSNLEDSADLLNRFVDAVMGELNYRQEILKEHGLQNALQWNIKRKRDIARDGESALEPMPALFCIIDEFGEATTLRPDLVDLFVSYNRLGRSLWCHALYASQHADSGRLEKIEANLGYRMAGKVTNVMRSREALGHGVPGSERAFTDLRNSPPGTFLVAIDGELEAPFRFWYTSSEYIPPSQRATDTPDELVEQEIKPHRFTAEVAALPAVDADHKNASGTESADSEQTDNHLDDDDVDRPMTCKVLSDQIGKVRPKHFHRPLWRPPLKDTPELGIDELLTEQTGQQWEPSDTLNGNLVVPVSRVDEPYRAAQYPQLIDLAGAGGNVGIVGAPQTGKSTSVLSLITALAMTHSPEQVQIYAIDLGGGLMPAISGLPHVGMVTTSDPNRMRRIMETVTRVYNTRSRAFEAATQGTDDSFTIRDYRARKLGIDKRPYPDDGFGDVFLVVDGLTALKQRHEALHAEIVQLVQSGLSYGIHLIYTNDKWSTVNHEINSKTDSRIELRLVDRSESRMTPHGALRPADYTVPNQPGRGLRTGGLHTLAPIPNPVGTQLSDHVATIRNQWASRKAAFVPRMLPDRVLYTELDHEPGKVTIGTGEQNHTVTLDFAASNHLIVVGDGQSGKSTALVSIAQAVREAFPDAGIFVADNHRDMAAVQGASGYFTEHPEIRTLFQQIAIGSKKQKAAIPSDAQSRARTVFQGRRTFLFIDDLHMLSGGSPTENPLAPLLEFIPGARDIGLHLIVAHTSASWTRYNTNPTMTALERGHSGVIILDGDRREGEIRFGHKPQRQLAPGRGLLAYRRSSEFIQIALPDNLA</sequence>
<evidence type="ECO:0000256" key="1">
    <source>
        <dbReference type="ARBA" id="ARBA00022737"/>
    </source>
</evidence>
<feature type="domain" description="FtsK" evidence="6">
    <location>
        <begin position="124"/>
        <end position="330"/>
    </location>
</feature>
<feature type="region of interest" description="Disordered" evidence="5">
    <location>
        <begin position="1"/>
        <end position="48"/>
    </location>
</feature>
<feature type="binding site" evidence="4">
    <location>
        <begin position="530"/>
        <end position="537"/>
    </location>
    <ligand>
        <name>ATP</name>
        <dbReference type="ChEBI" id="CHEBI:30616"/>
    </ligand>
</feature>
<dbReference type="SMART" id="SM00382">
    <property type="entry name" value="AAA"/>
    <property type="match status" value="2"/>
</dbReference>
<reference evidence="7 8" key="1">
    <citation type="journal article" date="2019" name="Sci. Rep.">
        <title>Extended insight into the Mycobacterium chelonae-abscessus complex through whole genome sequencing of Mycobacterium salmoniphilum outbreak and Mycobacterium salmoniphilum-like strains.</title>
        <authorList>
            <person name="Behra P.R.K."/>
            <person name="Das S."/>
            <person name="Pettersson B.M.F."/>
            <person name="Shirreff L."/>
            <person name="DuCote T."/>
            <person name="Jacobsson K.G."/>
            <person name="Ennis D.G."/>
            <person name="Kirsebom L.A."/>
        </authorList>
    </citation>
    <scope>NUCLEOTIDE SEQUENCE [LARGE SCALE GENOMIC DNA]</scope>
    <source>
        <strain evidence="7 8">DSM 45524</strain>
    </source>
</reference>
<dbReference type="Gene3D" id="3.40.50.300">
    <property type="entry name" value="P-loop containing nucleotide triphosphate hydrolases"/>
    <property type="match status" value="3"/>
</dbReference>
<name>A0A4R5P4J1_9MYCO</name>
<protein>
    <submittedName>
        <fullName evidence="7">Type VII secretion protein EccCb</fullName>
    </submittedName>
</protein>
<feature type="domain" description="FtsK" evidence="6">
    <location>
        <begin position="512"/>
        <end position="710"/>
    </location>
</feature>
<dbReference type="NCBIfam" id="TIGR03925">
    <property type="entry name" value="T7SS_EccC_b"/>
    <property type="match status" value="1"/>
</dbReference>
<evidence type="ECO:0000313" key="8">
    <source>
        <dbReference type="Proteomes" id="UP000295627"/>
    </source>
</evidence>
<dbReference type="InterPro" id="IPR023837">
    <property type="entry name" value="EccCb-like_Actinobacteria"/>
</dbReference>
<accession>A0A4R5P4J1</accession>
<evidence type="ECO:0000256" key="3">
    <source>
        <dbReference type="ARBA" id="ARBA00022840"/>
    </source>
</evidence>
<feature type="compositionally biased region" description="Basic and acidic residues" evidence="5">
    <location>
        <begin position="1"/>
        <end position="13"/>
    </location>
</feature>